<accession>A0AA41R4U1</accession>
<keyword evidence="5" id="KW-0479">Metal-binding</keyword>
<keyword evidence="8 11" id="KW-1133">Transmembrane helix</keyword>
<evidence type="ECO:0000256" key="2">
    <source>
        <dbReference type="ARBA" id="ARBA00022475"/>
    </source>
</evidence>
<feature type="transmembrane region" description="Helical" evidence="11">
    <location>
        <begin position="181"/>
        <end position="201"/>
    </location>
</feature>
<dbReference type="GO" id="GO:0004222">
    <property type="term" value="F:metalloendopeptidase activity"/>
    <property type="evidence" value="ECO:0007669"/>
    <property type="project" value="InterPro"/>
</dbReference>
<keyword evidence="14" id="KW-1185">Reference proteome</keyword>
<keyword evidence="6" id="KW-0378">Hydrolase</keyword>
<gene>
    <name evidence="13" type="ORF">MRX98_09560</name>
</gene>
<dbReference type="Pfam" id="PF01435">
    <property type="entry name" value="Peptidase_M48"/>
    <property type="match status" value="1"/>
</dbReference>
<evidence type="ECO:0000256" key="5">
    <source>
        <dbReference type="ARBA" id="ARBA00022723"/>
    </source>
</evidence>
<name>A0AA41R4U1_9BACT</name>
<sequence length="648" mass="68692">MNFFEHQARARRRTGLLILLFVLAVLAIVAGVNFAMALAMGLMDNGWQGLAGHKGVLTLITLGTLALVGGATAYRVARLGSGGSAVADALGATPVPPETSDLQTRRLRNVVEETALAAGVSVPAIYVMEKEAGINAFAAGYGPADAVVAVTRGTLNHLNREELQGVVAHEFSHIVNGDMRLNIRLMGVLFGILVIGIIGRILLRGGRFGRIRGNNRNAGGIVLLGLALYLLGGIGVFFGRLIKASVSRQREFLADAAAVQFTRQPTAIAGALKKIAALEGGSRLQAPDTEEVSHMLFADGVRSLIGLWATHPPLEKRIRAIEPGFQAEEIETLRKQLGRGSVAAGPEQPVPERRKDPLQAAKIPGMGGGAIPQAVVMGTLLADVDQPDPGRQALAARLRRKLPPALYAAAHDSEAVVPLLLSLLLGDQSDLRGRQLSLLQGRISVAGMTRVSALAPLTRDLDPRHRLPLLALSMPTLRRRTPESLKALLPLVDELVQADGRVTVFEYALGRLLARHVNDVLAPGRARTAGRTLLKQCGPAVADLFSVIAALGHGDETAARQAFHTGLAVLYGARNAPDYNPPRNWIAALDGALQRLDGLSLSAKEELIKALVATMMHDGRITVAEGELLRTVCGLLHVPLPPLVSDGA</sequence>
<keyword evidence="3" id="KW-0645">Protease</keyword>
<dbReference type="RefSeq" id="WP_246906369.1">
    <property type="nucleotide sequence ID" value="NZ_JALJRB010000008.1"/>
</dbReference>
<reference evidence="13" key="1">
    <citation type="submission" date="2022-04" db="EMBL/GenBank/DDBJ databases">
        <title>Desulfatitalea alkaliphila sp. nov., a novel anaerobic sulfate-reducing bacterium isolated from terrestrial mud volcano, Taman Peninsula, Russia.</title>
        <authorList>
            <person name="Khomyakova M.A."/>
            <person name="Merkel A.Y."/>
            <person name="Slobodkin A.I."/>
        </authorList>
    </citation>
    <scope>NUCLEOTIDE SEQUENCE</scope>
    <source>
        <strain evidence="13">M08but</strain>
    </source>
</reference>
<feature type="domain" description="Peptidase M48" evidence="12">
    <location>
        <begin position="102"/>
        <end position="322"/>
    </location>
</feature>
<comment type="caution">
    <text evidence="13">The sequence shown here is derived from an EMBL/GenBank/DDBJ whole genome shotgun (WGS) entry which is preliminary data.</text>
</comment>
<protein>
    <submittedName>
        <fullName evidence="13">M48 family metallopeptidase</fullName>
    </submittedName>
</protein>
<keyword evidence="4 11" id="KW-0812">Transmembrane</keyword>
<dbReference type="AlphaFoldDB" id="A0AA41R4U1"/>
<evidence type="ECO:0000256" key="6">
    <source>
        <dbReference type="ARBA" id="ARBA00022801"/>
    </source>
</evidence>
<dbReference type="InterPro" id="IPR050083">
    <property type="entry name" value="HtpX_protease"/>
</dbReference>
<dbReference type="InterPro" id="IPR001915">
    <property type="entry name" value="Peptidase_M48"/>
</dbReference>
<dbReference type="GO" id="GO:0046872">
    <property type="term" value="F:metal ion binding"/>
    <property type="evidence" value="ECO:0007669"/>
    <property type="project" value="UniProtKB-KW"/>
</dbReference>
<dbReference type="Gene3D" id="3.30.2010.10">
    <property type="entry name" value="Metalloproteases ('zincins'), catalytic domain"/>
    <property type="match status" value="1"/>
</dbReference>
<evidence type="ECO:0000313" key="13">
    <source>
        <dbReference type="EMBL" id="MCJ8500816.1"/>
    </source>
</evidence>
<evidence type="ECO:0000256" key="11">
    <source>
        <dbReference type="SAM" id="Phobius"/>
    </source>
</evidence>
<dbReference type="GO" id="GO:0006508">
    <property type="term" value="P:proteolysis"/>
    <property type="evidence" value="ECO:0007669"/>
    <property type="project" value="UniProtKB-KW"/>
</dbReference>
<dbReference type="PANTHER" id="PTHR43221:SF2">
    <property type="entry name" value="PROTEASE HTPX HOMOLOG"/>
    <property type="match status" value="1"/>
</dbReference>
<feature type="transmembrane region" description="Helical" evidence="11">
    <location>
        <begin position="221"/>
        <end position="242"/>
    </location>
</feature>
<organism evidence="13 14">
    <name type="scientific">Desulfatitalea alkaliphila</name>
    <dbReference type="NCBI Taxonomy" id="2929485"/>
    <lineage>
        <taxon>Bacteria</taxon>
        <taxon>Pseudomonadati</taxon>
        <taxon>Thermodesulfobacteriota</taxon>
        <taxon>Desulfobacteria</taxon>
        <taxon>Desulfobacterales</taxon>
        <taxon>Desulfosarcinaceae</taxon>
        <taxon>Desulfatitalea</taxon>
    </lineage>
</organism>
<dbReference type="PANTHER" id="PTHR43221">
    <property type="entry name" value="PROTEASE HTPX"/>
    <property type="match status" value="1"/>
</dbReference>
<evidence type="ECO:0000313" key="14">
    <source>
        <dbReference type="Proteomes" id="UP001165427"/>
    </source>
</evidence>
<keyword evidence="9" id="KW-0482">Metalloprotease</keyword>
<evidence type="ECO:0000256" key="1">
    <source>
        <dbReference type="ARBA" id="ARBA00001947"/>
    </source>
</evidence>
<evidence type="ECO:0000256" key="8">
    <source>
        <dbReference type="ARBA" id="ARBA00022989"/>
    </source>
</evidence>
<evidence type="ECO:0000259" key="12">
    <source>
        <dbReference type="Pfam" id="PF01435"/>
    </source>
</evidence>
<keyword evidence="7" id="KW-0862">Zinc</keyword>
<evidence type="ECO:0000256" key="10">
    <source>
        <dbReference type="ARBA" id="ARBA00023136"/>
    </source>
</evidence>
<dbReference type="EMBL" id="JALJRB010000008">
    <property type="protein sequence ID" value="MCJ8500816.1"/>
    <property type="molecule type" value="Genomic_DNA"/>
</dbReference>
<dbReference type="CDD" id="cd07340">
    <property type="entry name" value="M48B_Htpx_like"/>
    <property type="match status" value="1"/>
</dbReference>
<keyword evidence="2" id="KW-1003">Cell membrane</keyword>
<proteinExistence type="predicted"/>
<dbReference type="Proteomes" id="UP001165427">
    <property type="component" value="Unassembled WGS sequence"/>
</dbReference>
<feature type="transmembrane region" description="Helical" evidence="11">
    <location>
        <begin position="55"/>
        <end position="74"/>
    </location>
</feature>
<evidence type="ECO:0000256" key="7">
    <source>
        <dbReference type="ARBA" id="ARBA00022833"/>
    </source>
</evidence>
<evidence type="ECO:0000256" key="3">
    <source>
        <dbReference type="ARBA" id="ARBA00022670"/>
    </source>
</evidence>
<keyword evidence="10 11" id="KW-0472">Membrane</keyword>
<feature type="transmembrane region" description="Helical" evidence="11">
    <location>
        <begin position="16"/>
        <end position="43"/>
    </location>
</feature>
<evidence type="ECO:0000256" key="4">
    <source>
        <dbReference type="ARBA" id="ARBA00022692"/>
    </source>
</evidence>
<comment type="cofactor">
    <cofactor evidence="1">
        <name>Zn(2+)</name>
        <dbReference type="ChEBI" id="CHEBI:29105"/>
    </cofactor>
</comment>
<evidence type="ECO:0000256" key="9">
    <source>
        <dbReference type="ARBA" id="ARBA00023049"/>
    </source>
</evidence>